<keyword evidence="1" id="KW-1133">Transmembrane helix</keyword>
<dbReference type="AlphaFoldDB" id="L0HHX4"/>
<accession>L0HHX4</accession>
<reference evidence="3" key="1">
    <citation type="submission" date="2011-12" db="EMBL/GenBank/DDBJ databases">
        <title>Complete sequence of Methanoregula formicicum SMSP.</title>
        <authorList>
            <person name="Lucas S."/>
            <person name="Han J."/>
            <person name="Lapidus A."/>
            <person name="Cheng J.-F."/>
            <person name="Goodwin L."/>
            <person name="Pitluck S."/>
            <person name="Peters L."/>
            <person name="Ovchinnikova G."/>
            <person name="Teshima H."/>
            <person name="Detter J.C."/>
            <person name="Han C."/>
            <person name="Tapia R."/>
            <person name="Land M."/>
            <person name="Hauser L."/>
            <person name="Kyrpides N."/>
            <person name="Ivanova N."/>
            <person name="Pagani I."/>
            <person name="Imachi H."/>
            <person name="Tamaki H."/>
            <person name="Sekiguchi Y."/>
            <person name="Kamagata Y."/>
            <person name="Cadillo-Quiroz H."/>
            <person name="Zinder S."/>
            <person name="Liu W.-T."/>
            <person name="Woyke T."/>
        </authorList>
    </citation>
    <scope>NUCLEOTIDE SEQUENCE [LARGE SCALE GENOMIC DNA]</scope>
    <source>
        <strain evidence="3">DSM 22288 / NBRC 105244 / SMSP</strain>
    </source>
</reference>
<reference evidence="2 3" key="2">
    <citation type="journal article" date="2014" name="Genome Announc.">
        <title>Complete Genome Sequence of Methanoregula formicica SMSPT, a Mesophilic Hydrogenotrophic Methanogen Isolated from a Methanogenic Upflow Anaerobic Sludge Blanket Reactor.</title>
        <authorList>
            <person name="Yamamoto K."/>
            <person name="Tamaki H."/>
            <person name="Cadillo-Quiroz H."/>
            <person name="Imachi H."/>
            <person name="Kyrpides N."/>
            <person name="Woyke T."/>
            <person name="Goodwin L."/>
            <person name="Zinder S.H."/>
            <person name="Kamagata Y."/>
            <person name="Liu W.T."/>
        </authorList>
    </citation>
    <scope>NUCLEOTIDE SEQUENCE [LARGE SCALE GENOMIC DNA]</scope>
    <source>
        <strain evidence="3">DSM 22288 / NBRC 105244 / SMSP</strain>
    </source>
</reference>
<dbReference type="InParanoid" id="L0HHX4"/>
<feature type="transmembrane region" description="Helical" evidence="1">
    <location>
        <begin position="152"/>
        <end position="174"/>
    </location>
</feature>
<feature type="transmembrane region" description="Helical" evidence="1">
    <location>
        <begin position="180"/>
        <end position="203"/>
    </location>
</feature>
<keyword evidence="3" id="KW-1185">Reference proteome</keyword>
<protein>
    <submittedName>
        <fullName evidence="2">Uncharacterized protein</fullName>
    </submittedName>
</protein>
<dbReference type="GeneID" id="41401443"/>
<dbReference type="HOGENOM" id="CLU_1127090_0_0_2"/>
<evidence type="ECO:0000313" key="3">
    <source>
        <dbReference type="Proteomes" id="UP000010824"/>
    </source>
</evidence>
<dbReference type="EMBL" id="CP003167">
    <property type="protein sequence ID" value="AGB03376.1"/>
    <property type="molecule type" value="Genomic_DNA"/>
</dbReference>
<gene>
    <name evidence="2" type="ordered locus">Metfor_2374</name>
</gene>
<dbReference type="Proteomes" id="UP000010824">
    <property type="component" value="Chromosome"/>
</dbReference>
<dbReference type="KEGG" id="mfo:Metfor_2374"/>
<keyword evidence="1" id="KW-0472">Membrane</keyword>
<proteinExistence type="predicted"/>
<keyword evidence="1" id="KW-0812">Transmembrane</keyword>
<evidence type="ECO:0000313" key="2">
    <source>
        <dbReference type="EMBL" id="AGB03376.1"/>
    </source>
</evidence>
<feature type="transmembrane region" description="Helical" evidence="1">
    <location>
        <begin position="45"/>
        <end position="72"/>
    </location>
</feature>
<organism evidence="2 3">
    <name type="scientific">Methanoregula formicica (strain DSM 22288 / NBRC 105244 / SMSP)</name>
    <dbReference type="NCBI Taxonomy" id="593750"/>
    <lineage>
        <taxon>Archaea</taxon>
        <taxon>Methanobacteriati</taxon>
        <taxon>Methanobacteriota</taxon>
        <taxon>Stenosarchaea group</taxon>
        <taxon>Methanomicrobia</taxon>
        <taxon>Methanomicrobiales</taxon>
        <taxon>Methanoregulaceae</taxon>
        <taxon>Methanoregula</taxon>
    </lineage>
</organism>
<name>L0HHX4_METFS</name>
<feature type="transmembrane region" description="Helical" evidence="1">
    <location>
        <begin position="12"/>
        <end position="33"/>
    </location>
</feature>
<dbReference type="RefSeq" id="WP_015286338.1">
    <property type="nucleotide sequence ID" value="NC_019943.1"/>
</dbReference>
<sequence precursor="true">MDRDYRFKLSGIIFYILVFGILLSTPEGCSLIFHPVDDQTRTIIIALSGFLAVYISSEGFGYIFNSFFFALWSRTRPRYYQKSDERGYSAEQEKHFNSTHMRKRVVDFGLNNNREVQPEIAQYSLETYYWYFFQNFASKNLNAWIERRWTHFAAGMTEIVAIFFAWILTIIVMYCQKWNWSHYTSIILLFSIMFGVICFYNAILSRNDALKMMDLWIYANCDENGRKNFQHFENLFKEKLTIDSEN</sequence>
<evidence type="ECO:0000256" key="1">
    <source>
        <dbReference type="SAM" id="Phobius"/>
    </source>
</evidence>